<evidence type="ECO:0000256" key="6">
    <source>
        <dbReference type="ARBA" id="ARBA00049244"/>
    </source>
</evidence>
<evidence type="ECO:0000256" key="4">
    <source>
        <dbReference type="ARBA" id="ARBA00022705"/>
    </source>
</evidence>
<dbReference type="PANTHER" id="PTHR32294">
    <property type="entry name" value="DNA POLYMERASE III SUBUNIT ALPHA"/>
    <property type="match status" value="1"/>
</dbReference>
<keyword evidence="4" id="KW-0235">DNA replication</keyword>
<keyword evidence="5" id="KW-0239">DNA-directed DNA polymerase</keyword>
<dbReference type="Gene3D" id="3.20.20.140">
    <property type="entry name" value="Metal-dependent hydrolases"/>
    <property type="match status" value="1"/>
</dbReference>
<dbReference type="SUPFAM" id="SSF89550">
    <property type="entry name" value="PHP domain-like"/>
    <property type="match status" value="1"/>
</dbReference>
<evidence type="ECO:0000256" key="2">
    <source>
        <dbReference type="ARBA" id="ARBA00022679"/>
    </source>
</evidence>
<organism evidence="8 9">
    <name type="scientific">Peribacillus asahii</name>
    <dbReference type="NCBI Taxonomy" id="228899"/>
    <lineage>
        <taxon>Bacteria</taxon>
        <taxon>Bacillati</taxon>
        <taxon>Bacillota</taxon>
        <taxon>Bacilli</taxon>
        <taxon>Bacillales</taxon>
        <taxon>Bacillaceae</taxon>
        <taxon>Peribacillus</taxon>
    </lineage>
</organism>
<protein>
    <recommendedName>
        <fullName evidence="1">DNA-directed DNA polymerase</fullName>
        <ecNumber evidence="1">2.7.7.7</ecNumber>
    </recommendedName>
</protein>
<dbReference type="PANTHER" id="PTHR32294:SF0">
    <property type="entry name" value="DNA POLYMERASE III SUBUNIT ALPHA"/>
    <property type="match status" value="1"/>
</dbReference>
<dbReference type="GO" id="GO:0006260">
    <property type="term" value="P:DNA replication"/>
    <property type="evidence" value="ECO:0007669"/>
    <property type="project" value="UniProtKB-KW"/>
</dbReference>
<dbReference type="RefSeq" id="WP_257467322.1">
    <property type="nucleotide sequence ID" value="NZ_CP026095.1"/>
</dbReference>
<dbReference type="Pfam" id="PF07733">
    <property type="entry name" value="DNA_pol3_alpha"/>
    <property type="match status" value="1"/>
</dbReference>
<dbReference type="KEGG" id="pasa:BAOM_2974"/>
<evidence type="ECO:0000256" key="1">
    <source>
        <dbReference type="ARBA" id="ARBA00012417"/>
    </source>
</evidence>
<dbReference type="GO" id="GO:0008408">
    <property type="term" value="F:3'-5' exonuclease activity"/>
    <property type="evidence" value="ECO:0007669"/>
    <property type="project" value="InterPro"/>
</dbReference>
<dbReference type="InterPro" id="IPR016195">
    <property type="entry name" value="Pol/histidinol_Pase-like"/>
</dbReference>
<dbReference type="GO" id="GO:0003887">
    <property type="term" value="F:DNA-directed DNA polymerase activity"/>
    <property type="evidence" value="ECO:0007669"/>
    <property type="project" value="UniProtKB-KW"/>
</dbReference>
<evidence type="ECO:0000256" key="3">
    <source>
        <dbReference type="ARBA" id="ARBA00022695"/>
    </source>
</evidence>
<sequence>MSYFSVHNHSMYSNIRLIDALNRPEELISYANEIGLNGICLSDHECLSGHVKFIQAYKEMKKEGKLSDGFKIGLGNEIYLVKEDSLEELKENYSNKNPNTKFYHFLLLAKDFQGYEQLKILSSTAWENLFKTGFMERVPTFKDKLKEVVQGGHVVATTACLGGELPQVILKLIDAEENGGEVVKFKREINDFIKYCVDVFGKENFFFEIQPSNNKQQKVVNKKLIELSKVYEIDYIVATDGHYLKKEDRYAHKVYLQSQDGEREVDDFYDATYIMSEDEVRENLKDHLSEEEIDIAFKNTLKIHNMIDIFDLKKDTAIPHAGIPNFEVKHIFAPAYQKFNYIEKFANSEYEIDQYLLALIEEGFNSYINNDNLTREYFYTVMERINTELRELWLISERLGDRMSSYYVLTKQVVDIIWTKGDSLVGVSRGSAAGYLLNFLIGITQINPLDYDLPHFRHLTAERPELPDIDLDSEQNKRQQILEAMKEVFGQKQVLNIATFGTEGSKSALLSACRGMGIDVDEASHMTTLIPIERGFNWSLSDCYFGKEEKGRKPITELVNLVEKHDGLKEISLRIENLVNKRSIHASGVYIYNEEYTKHNAMMRSSSGQPTTQFDMGDSDYMGNLKIDMLTVQGIDKIRTCMDLLLNDGYIEWKETLRDTYNAYLHPSKLNYTNKKMWSKVGKNEIPDLFQFDTQVGLQCAQKVKPESVTELAVANSLMRLMSDGDLQPVDKYVLHKNNPDIWIKEMEDYGLNSGEIIVLRKHLDEVYGVSDSQESIMLLSMDENISNFDVIESNKLRKGVAKKLEEVLKKVKEDFFEKGKKYSSENMLNYVWNTQILPQAGYSFSRLHSAGYSLIALQQMNLAYFYPSVYWNTSCLTVNAGANEDNDNNKATQYGKIASAIGSMKNRGIKVSLPDINKAEFGFKPDAENNTIIFGLKGMNGVGDDLVHLIISNRPYTSFDDFLIRMFDTKLVKQAQIVQLIKGGCFDSFGDRKDIMKKFIEHTFEPKKQLNMQNMKMLVSNGFIPDEYNLNVRLYNFKAYISKKVHETVTKPKDKLFLLDEVSIPFFEQHFTDNPIVDMVDGRPVVSEKLFNKEYDKLMINLKEWMSKPETLDYINEELLTTEYEPYECDSLSKWEMDALSYYYHEHELVHVDKDKYDISNFFELPETPIVTKEYISRGIPRQEYQLSRIAGTVLDKDKNKHTVTILTTDGVVTVKMYGGSFGFYNKQISRPISKDKKEVLEGSWFTRGNMLLFTGFRRGNQFIPRKYRDSIYRHTISKIDHVYEDGKLDLTTERVEV</sequence>
<accession>A0A3T0KTJ1</accession>
<dbReference type="InterPro" id="IPR029460">
    <property type="entry name" value="DNAPol_HHH"/>
</dbReference>
<comment type="catalytic activity">
    <reaction evidence="6">
        <text>DNA(n) + a 2'-deoxyribonucleoside 5'-triphosphate = DNA(n+1) + diphosphate</text>
        <dbReference type="Rhea" id="RHEA:22508"/>
        <dbReference type="Rhea" id="RHEA-COMP:17339"/>
        <dbReference type="Rhea" id="RHEA-COMP:17340"/>
        <dbReference type="ChEBI" id="CHEBI:33019"/>
        <dbReference type="ChEBI" id="CHEBI:61560"/>
        <dbReference type="ChEBI" id="CHEBI:173112"/>
        <dbReference type="EC" id="2.7.7.7"/>
    </reaction>
</comment>
<dbReference type="Proteomes" id="UP000283095">
    <property type="component" value="Chromosome"/>
</dbReference>
<dbReference type="InterPro" id="IPR004805">
    <property type="entry name" value="DnaE2/DnaE/PolC"/>
</dbReference>
<evidence type="ECO:0000313" key="8">
    <source>
        <dbReference type="EMBL" id="AZV43583.1"/>
    </source>
</evidence>
<dbReference type="InterPro" id="IPR040982">
    <property type="entry name" value="DNA_pol3_finger"/>
</dbReference>
<dbReference type="Gene3D" id="1.10.150.870">
    <property type="match status" value="1"/>
</dbReference>
<evidence type="ECO:0000259" key="7">
    <source>
        <dbReference type="SMART" id="SM00481"/>
    </source>
</evidence>
<name>A0A3T0KTJ1_9BACI</name>
<evidence type="ECO:0000256" key="5">
    <source>
        <dbReference type="ARBA" id="ARBA00022932"/>
    </source>
</evidence>
<reference evidence="8 9" key="1">
    <citation type="submission" date="2018-01" db="EMBL/GenBank/DDBJ databases">
        <title>Bacillus asahii Genome sequencing and assembly.</title>
        <authorList>
            <person name="Jiang H."/>
            <person name="Feng Y."/>
            <person name="Zhao F."/>
            <person name="Lin X."/>
        </authorList>
    </citation>
    <scope>NUCLEOTIDE SEQUENCE [LARGE SCALE GENOMIC DNA]</scope>
    <source>
        <strain evidence="8 9">OM18</strain>
    </source>
</reference>
<proteinExistence type="predicted"/>
<gene>
    <name evidence="8" type="ORF">BAOM_2974</name>
</gene>
<dbReference type="EMBL" id="CP026095">
    <property type="protein sequence ID" value="AZV43583.1"/>
    <property type="molecule type" value="Genomic_DNA"/>
</dbReference>
<keyword evidence="2" id="KW-0808">Transferase</keyword>
<dbReference type="EC" id="2.7.7.7" evidence="1"/>
<feature type="domain" description="Polymerase/histidinol phosphatase N-terminal" evidence="7">
    <location>
        <begin position="4"/>
        <end position="82"/>
    </location>
</feature>
<dbReference type="Pfam" id="PF17657">
    <property type="entry name" value="DNA_pol3_finger"/>
    <property type="match status" value="1"/>
</dbReference>
<dbReference type="InterPro" id="IPR011708">
    <property type="entry name" value="DNA_pol3_alpha_NTPase_dom"/>
</dbReference>
<evidence type="ECO:0000313" key="9">
    <source>
        <dbReference type="Proteomes" id="UP000283095"/>
    </source>
</evidence>
<dbReference type="InterPro" id="IPR004013">
    <property type="entry name" value="PHP_dom"/>
</dbReference>
<dbReference type="InterPro" id="IPR003141">
    <property type="entry name" value="Pol/His_phosphatase_N"/>
</dbReference>
<dbReference type="Pfam" id="PF02811">
    <property type="entry name" value="PHP"/>
    <property type="match status" value="1"/>
</dbReference>
<dbReference type="Pfam" id="PF14579">
    <property type="entry name" value="HHH_6"/>
    <property type="match status" value="1"/>
</dbReference>
<keyword evidence="3" id="KW-0548">Nucleotidyltransferase</keyword>
<dbReference type="SMART" id="SM00481">
    <property type="entry name" value="POLIIIAc"/>
    <property type="match status" value="1"/>
</dbReference>